<keyword evidence="3" id="KW-1185">Reference proteome</keyword>
<organism evidence="2 3">
    <name type="scientific">Aspergillus granulosus</name>
    <dbReference type="NCBI Taxonomy" id="176169"/>
    <lineage>
        <taxon>Eukaryota</taxon>
        <taxon>Fungi</taxon>
        <taxon>Dikarya</taxon>
        <taxon>Ascomycota</taxon>
        <taxon>Pezizomycotina</taxon>
        <taxon>Eurotiomycetes</taxon>
        <taxon>Eurotiomycetidae</taxon>
        <taxon>Eurotiales</taxon>
        <taxon>Aspergillaceae</taxon>
        <taxon>Aspergillus</taxon>
        <taxon>Aspergillus subgen. Nidulantes</taxon>
    </lineage>
</organism>
<gene>
    <name evidence="2" type="ORF">BJX63DRAFT_426681</name>
</gene>
<reference evidence="2 3" key="1">
    <citation type="submission" date="2024-07" db="EMBL/GenBank/DDBJ databases">
        <title>Section-level genome sequencing and comparative genomics of Aspergillus sections Usti and Cavernicolus.</title>
        <authorList>
            <consortium name="Lawrence Berkeley National Laboratory"/>
            <person name="Nybo J.L."/>
            <person name="Vesth T.C."/>
            <person name="Theobald S."/>
            <person name="Frisvad J.C."/>
            <person name="Larsen T.O."/>
            <person name="Kjaerboelling I."/>
            <person name="Rothschild-Mancinelli K."/>
            <person name="Lyhne E.K."/>
            <person name="Kogle M.E."/>
            <person name="Barry K."/>
            <person name="Clum A."/>
            <person name="Na H."/>
            <person name="Ledsgaard L."/>
            <person name="Lin J."/>
            <person name="Lipzen A."/>
            <person name="Kuo A."/>
            <person name="Riley R."/>
            <person name="Mondo S."/>
            <person name="Labutti K."/>
            <person name="Haridas S."/>
            <person name="Pangalinan J."/>
            <person name="Salamov A.A."/>
            <person name="Simmons B.A."/>
            <person name="Magnuson J.K."/>
            <person name="Chen J."/>
            <person name="Drula E."/>
            <person name="Henrissat B."/>
            <person name="Wiebenga A."/>
            <person name="Lubbers R.J."/>
            <person name="Gomes A.C."/>
            <person name="Makela M.R."/>
            <person name="Stajich J."/>
            <person name="Grigoriev I.V."/>
            <person name="Mortensen U.H."/>
            <person name="De Vries R.P."/>
            <person name="Baker S.E."/>
            <person name="Andersen M.R."/>
        </authorList>
    </citation>
    <scope>NUCLEOTIDE SEQUENCE [LARGE SCALE GENOMIC DNA]</scope>
    <source>
        <strain evidence="2 3">CBS 588.65</strain>
    </source>
</reference>
<sequence>MSFLCSPLTLINPLHRERCIASSPHGGGCPKSIDFTKRVSADRELALSKQMSNPKTRAINLRNAARLMTCDNHGKEARRIARLWEEHSNPTLSYIPSPAQKSRHTSSLHNRRNRQNVELCAGR</sequence>
<proteinExistence type="predicted"/>
<name>A0ABR4GQZ5_9EURO</name>
<dbReference type="Proteomes" id="UP001610334">
    <property type="component" value="Unassembled WGS sequence"/>
</dbReference>
<accession>A0ABR4GQZ5</accession>
<comment type="caution">
    <text evidence="2">The sequence shown here is derived from an EMBL/GenBank/DDBJ whole genome shotgun (WGS) entry which is preliminary data.</text>
</comment>
<evidence type="ECO:0000256" key="1">
    <source>
        <dbReference type="SAM" id="MobiDB-lite"/>
    </source>
</evidence>
<evidence type="ECO:0000313" key="3">
    <source>
        <dbReference type="Proteomes" id="UP001610334"/>
    </source>
</evidence>
<evidence type="ECO:0000313" key="2">
    <source>
        <dbReference type="EMBL" id="KAL2801500.1"/>
    </source>
</evidence>
<feature type="compositionally biased region" description="Basic residues" evidence="1">
    <location>
        <begin position="101"/>
        <end position="114"/>
    </location>
</feature>
<protein>
    <submittedName>
        <fullName evidence="2">Uncharacterized protein</fullName>
    </submittedName>
</protein>
<feature type="region of interest" description="Disordered" evidence="1">
    <location>
        <begin position="91"/>
        <end position="123"/>
    </location>
</feature>
<dbReference type="EMBL" id="JBFXLT010000409">
    <property type="protein sequence ID" value="KAL2801500.1"/>
    <property type="molecule type" value="Genomic_DNA"/>
</dbReference>